<dbReference type="GO" id="GO:0005634">
    <property type="term" value="C:nucleus"/>
    <property type="evidence" value="ECO:0007669"/>
    <property type="project" value="UniProtKB-SubCell"/>
</dbReference>
<keyword evidence="5" id="KW-0234">DNA repair</keyword>
<evidence type="ECO:0000256" key="4">
    <source>
        <dbReference type="ARBA" id="ARBA00023172"/>
    </source>
</evidence>
<dbReference type="InterPro" id="IPR043086">
    <property type="entry name" value="EME1_nucdom_sub1"/>
</dbReference>
<evidence type="ECO:0000256" key="2">
    <source>
        <dbReference type="ARBA" id="ARBA00005313"/>
    </source>
</evidence>
<evidence type="ECO:0000256" key="7">
    <source>
        <dbReference type="SAM" id="MobiDB-lite"/>
    </source>
</evidence>
<dbReference type="EMBL" id="OW240917">
    <property type="protein sequence ID" value="CAH2302057.1"/>
    <property type="molecule type" value="Genomic_DNA"/>
</dbReference>
<feature type="compositionally biased region" description="Low complexity" evidence="7">
    <location>
        <begin position="64"/>
        <end position="73"/>
    </location>
</feature>
<protein>
    <submittedName>
        <fullName evidence="9">Crossover junction endonuclease EME1</fullName>
    </submittedName>
</protein>
<evidence type="ECO:0000256" key="1">
    <source>
        <dbReference type="ARBA" id="ARBA00004123"/>
    </source>
</evidence>
<dbReference type="GO" id="GO:0048476">
    <property type="term" value="C:Holliday junction resolvase complex"/>
    <property type="evidence" value="ECO:0007669"/>
    <property type="project" value="InterPro"/>
</dbReference>
<sequence length="402" mass="45183">MDSSADLSDPDHLPAVPFLARGPRCGDVMVLSSDSEEEPPARPPRPRTVTAAPSLQVRQKRPLAGGAAPAAPSKGKKSPDNLTVLIDPGLLHCGQGGQVLSALQAQEIPCVIKTQPVARSITWTRTQLHENDEDISQVQAEMIILIPAEEFVVMLQNHKKEPPGSWTNETLYKDFTHALMDKTCKMPTLVIMEMEKYFRGHKAQPKKRSNEADKGSNDLKSRKLAKKRKLEVLPHLTRIEVEEAMIEFQLETGFHVRFLETWKEFADFSCMFNKAVAEAPIKMQRNNSKFSFYLDGEWAGGVRVDRCGKGLLGVWKRQIQQFNRISVETANAVVAAYPSPYLLFQAYNHCNTEAERHCLLSDILVRRGEGVTSTSRRIGQEMSKRIYLQFMSLDPELLLDLS</sequence>
<gene>
    <name evidence="9" type="ORF">PECUL_23A039204</name>
</gene>
<evidence type="ECO:0000313" key="9">
    <source>
        <dbReference type="EMBL" id="CAH2302057.1"/>
    </source>
</evidence>
<keyword evidence="9" id="KW-0255">Endonuclease</keyword>
<dbReference type="FunFam" id="1.10.150.670:FF:000002">
    <property type="entry name" value="Crossover junction endonuclease EME1"/>
    <property type="match status" value="1"/>
</dbReference>
<evidence type="ECO:0000256" key="5">
    <source>
        <dbReference type="ARBA" id="ARBA00023204"/>
    </source>
</evidence>
<keyword evidence="4" id="KW-0233">DNA recombination</keyword>
<dbReference type="GO" id="GO:0031297">
    <property type="term" value="P:replication fork processing"/>
    <property type="evidence" value="ECO:0007669"/>
    <property type="project" value="TreeGrafter"/>
</dbReference>
<dbReference type="Pfam" id="PF02732">
    <property type="entry name" value="ERCC4"/>
    <property type="match status" value="1"/>
</dbReference>
<feature type="region of interest" description="Disordered" evidence="7">
    <location>
        <begin position="30"/>
        <end position="80"/>
    </location>
</feature>
<dbReference type="PANTHER" id="PTHR21077">
    <property type="entry name" value="EME1 PROTEIN"/>
    <property type="match status" value="1"/>
</dbReference>
<dbReference type="SMART" id="SM00891">
    <property type="entry name" value="ERCC4"/>
    <property type="match status" value="1"/>
</dbReference>
<dbReference type="InterPro" id="IPR006166">
    <property type="entry name" value="ERCC4_domain"/>
</dbReference>
<dbReference type="GO" id="GO:0003677">
    <property type="term" value="F:DNA binding"/>
    <property type="evidence" value="ECO:0007669"/>
    <property type="project" value="InterPro"/>
</dbReference>
<dbReference type="PANTHER" id="PTHR21077:SF7">
    <property type="entry name" value="CROSSOVER JUNCTION ENDONUCLEASE EME1"/>
    <property type="match status" value="1"/>
</dbReference>
<reference evidence="9" key="1">
    <citation type="submission" date="2022-03" db="EMBL/GenBank/DDBJ databases">
        <authorList>
            <person name="Alioto T."/>
            <person name="Alioto T."/>
            <person name="Gomez Garrido J."/>
        </authorList>
    </citation>
    <scope>NUCLEOTIDE SEQUENCE</scope>
</reference>
<comment type="similarity">
    <text evidence="2">Belongs to the EME1/MMS4 family.</text>
</comment>
<dbReference type="GO" id="GO:0006302">
    <property type="term" value="P:double-strand break repair"/>
    <property type="evidence" value="ECO:0007669"/>
    <property type="project" value="TreeGrafter"/>
</dbReference>
<dbReference type="Pfam" id="PF21292">
    <property type="entry name" value="EME1-MUS81_C"/>
    <property type="match status" value="1"/>
</dbReference>
<accession>A0AAD1SNC7</accession>
<proteinExistence type="inferred from homology"/>
<comment type="subcellular location">
    <subcellularLocation>
        <location evidence="1">Nucleus</location>
    </subcellularLocation>
</comment>
<dbReference type="Gene3D" id="4.10.800.30">
    <property type="entry name" value="ERCC4, Mus81-Eme1 complex, nuclease domain, subdomain 2"/>
    <property type="match status" value="1"/>
</dbReference>
<dbReference type="InterPro" id="IPR042530">
    <property type="entry name" value="EME1/EME2_C"/>
</dbReference>
<dbReference type="Proteomes" id="UP001295444">
    <property type="component" value="Chromosome 06"/>
</dbReference>
<dbReference type="InterPro" id="IPR033310">
    <property type="entry name" value="Mms4/EME1/EME2"/>
</dbReference>
<dbReference type="GO" id="GO:0031573">
    <property type="term" value="P:mitotic intra-S DNA damage checkpoint signaling"/>
    <property type="evidence" value="ECO:0007669"/>
    <property type="project" value="TreeGrafter"/>
</dbReference>
<dbReference type="GO" id="GO:0008821">
    <property type="term" value="F:crossover junction DNA endonuclease activity"/>
    <property type="evidence" value="ECO:0007669"/>
    <property type="project" value="TreeGrafter"/>
</dbReference>
<dbReference type="GO" id="GO:0000712">
    <property type="term" value="P:resolution of meiotic recombination intermediates"/>
    <property type="evidence" value="ECO:0007669"/>
    <property type="project" value="TreeGrafter"/>
</dbReference>
<evidence type="ECO:0000256" key="3">
    <source>
        <dbReference type="ARBA" id="ARBA00022763"/>
    </source>
</evidence>
<evidence type="ECO:0000313" key="10">
    <source>
        <dbReference type="Proteomes" id="UP001295444"/>
    </source>
</evidence>
<dbReference type="Gene3D" id="1.10.150.670">
    <property type="entry name" value="Crossover junction endonuclease EME1, DNA-binding domain"/>
    <property type="match status" value="1"/>
</dbReference>
<feature type="compositionally biased region" description="Basic and acidic residues" evidence="7">
    <location>
        <begin position="208"/>
        <end position="221"/>
    </location>
</feature>
<keyword evidence="9" id="KW-0540">Nuclease</keyword>
<keyword evidence="9" id="KW-0378">Hydrolase</keyword>
<evidence type="ECO:0000256" key="6">
    <source>
        <dbReference type="ARBA" id="ARBA00023242"/>
    </source>
</evidence>
<dbReference type="InterPro" id="IPR043087">
    <property type="entry name" value="Eme1_nucdom_sub2"/>
</dbReference>
<keyword evidence="6" id="KW-0539">Nucleus</keyword>
<evidence type="ECO:0000259" key="8">
    <source>
        <dbReference type="SMART" id="SM00891"/>
    </source>
</evidence>
<keyword evidence="10" id="KW-1185">Reference proteome</keyword>
<name>A0AAD1SNC7_PELCU</name>
<feature type="domain" description="ERCC4" evidence="8">
    <location>
        <begin position="188"/>
        <end position="348"/>
    </location>
</feature>
<organism evidence="9 10">
    <name type="scientific">Pelobates cultripes</name>
    <name type="common">Western spadefoot toad</name>
    <dbReference type="NCBI Taxonomy" id="61616"/>
    <lineage>
        <taxon>Eukaryota</taxon>
        <taxon>Metazoa</taxon>
        <taxon>Chordata</taxon>
        <taxon>Craniata</taxon>
        <taxon>Vertebrata</taxon>
        <taxon>Euteleostomi</taxon>
        <taxon>Amphibia</taxon>
        <taxon>Batrachia</taxon>
        <taxon>Anura</taxon>
        <taxon>Pelobatoidea</taxon>
        <taxon>Pelobatidae</taxon>
        <taxon>Pelobates</taxon>
    </lineage>
</organism>
<dbReference type="AlphaFoldDB" id="A0AAD1SNC7"/>
<feature type="region of interest" description="Disordered" evidence="7">
    <location>
        <begin position="200"/>
        <end position="221"/>
    </location>
</feature>
<dbReference type="Gene3D" id="3.40.1620.30">
    <property type="entry name" value="ERCC4, Mus81-Eme1 complex, nuclease domain, subdomain 1"/>
    <property type="match status" value="1"/>
</dbReference>
<keyword evidence="3" id="KW-0227">DNA damage</keyword>